<comment type="caution">
    <text evidence="2">The sequence shown here is derived from an EMBL/GenBank/DDBJ whole genome shotgun (WGS) entry which is preliminary data.</text>
</comment>
<proteinExistence type="predicted"/>
<dbReference type="EMBL" id="VENJ01000036">
    <property type="protein sequence ID" value="MTJ06084.1"/>
    <property type="molecule type" value="Genomic_DNA"/>
</dbReference>
<evidence type="ECO:0000256" key="1">
    <source>
        <dbReference type="ARBA" id="ARBA00022649"/>
    </source>
</evidence>
<name>A0A7C9HCH6_9RHOB</name>
<sequence>MTAQPRKSTNLSMDISLIAEAKSLNVNLSRAAENGLRHAVRKAQEEQWHAQNAAALAASNTWVEEHGLPLERHSLAMLGTISPPL</sequence>
<dbReference type="InterPro" id="IPR009956">
    <property type="entry name" value="Post-segregation_anti-tox_CcdA"/>
</dbReference>
<evidence type="ECO:0000313" key="3">
    <source>
        <dbReference type="Proteomes" id="UP000483078"/>
    </source>
</evidence>
<dbReference type="AlphaFoldDB" id="A0A7C9HCH6"/>
<dbReference type="Pfam" id="PF07362">
    <property type="entry name" value="CcdA"/>
    <property type="match status" value="1"/>
</dbReference>
<dbReference type="RefSeq" id="WP_273251405.1">
    <property type="nucleotide sequence ID" value="NZ_VENJ01000036.1"/>
</dbReference>
<organism evidence="2 3">
    <name type="scientific">Sediminimonas qiaohouensis</name>
    <dbReference type="NCBI Taxonomy" id="552061"/>
    <lineage>
        <taxon>Bacteria</taxon>
        <taxon>Pseudomonadati</taxon>
        <taxon>Pseudomonadota</taxon>
        <taxon>Alphaproteobacteria</taxon>
        <taxon>Rhodobacterales</taxon>
        <taxon>Roseobacteraceae</taxon>
        <taxon>Sediminimonas</taxon>
    </lineage>
</organism>
<gene>
    <name evidence="2" type="ORF">FH759_15565</name>
</gene>
<reference evidence="2 3" key="1">
    <citation type="submission" date="2019-06" db="EMBL/GenBank/DDBJ databases">
        <title>Enrichment of Autotrophic Halophilic Microorganisms from Red Sea Brine Pool Using Microbial Electrosynthesis System.</title>
        <authorList>
            <person name="Alqahtani M.F."/>
            <person name="Bajracharya S."/>
            <person name="Katuri K.P."/>
            <person name="Ali M."/>
            <person name="Saikaly P.E."/>
        </authorList>
    </citation>
    <scope>NUCLEOTIDE SEQUENCE [LARGE SCALE GENOMIC DNA]</scope>
    <source>
        <strain evidence="2">MES6</strain>
    </source>
</reference>
<dbReference type="Proteomes" id="UP000483078">
    <property type="component" value="Unassembled WGS sequence"/>
</dbReference>
<keyword evidence="1" id="KW-1277">Toxin-antitoxin system</keyword>
<evidence type="ECO:0000313" key="2">
    <source>
        <dbReference type="EMBL" id="MTJ06084.1"/>
    </source>
</evidence>
<protein>
    <submittedName>
        <fullName evidence="2">Post-segregation antitoxin CcdA</fullName>
    </submittedName>
</protein>
<accession>A0A7C9HCH6</accession>